<dbReference type="SMART" id="SM00871">
    <property type="entry name" value="AraC_E_bind"/>
    <property type="match status" value="1"/>
</dbReference>
<reference evidence="2 3" key="1">
    <citation type="submission" date="2024-01" db="EMBL/GenBank/DDBJ databases">
        <title>Seven novel Bacillus-like species.</title>
        <authorList>
            <person name="Liu G."/>
        </authorList>
    </citation>
    <scope>NUCLEOTIDE SEQUENCE [LARGE SCALE GENOMIC DNA]</scope>
    <source>
        <strain evidence="2 3">FJAT-53711</strain>
    </source>
</reference>
<proteinExistence type="predicted"/>
<dbReference type="Proteomes" id="UP001367922">
    <property type="component" value="Unassembled WGS sequence"/>
</dbReference>
<evidence type="ECO:0000313" key="2">
    <source>
        <dbReference type="EMBL" id="MEI4830158.1"/>
    </source>
</evidence>
<keyword evidence="3" id="KW-1185">Reference proteome</keyword>
<dbReference type="Pfam" id="PF14526">
    <property type="entry name" value="Cass2"/>
    <property type="match status" value="1"/>
</dbReference>
<comment type="caution">
    <text evidence="2">The sequence shown here is derived from an EMBL/GenBank/DDBJ whole genome shotgun (WGS) entry which is preliminary data.</text>
</comment>
<dbReference type="InterPro" id="IPR011256">
    <property type="entry name" value="Reg_factor_effector_dom_sf"/>
</dbReference>
<dbReference type="SUPFAM" id="SSF55136">
    <property type="entry name" value="Probable bacterial effector-binding domain"/>
    <property type="match status" value="1"/>
</dbReference>
<dbReference type="EMBL" id="JBAWSV010000003">
    <property type="protein sequence ID" value="MEI4830158.1"/>
    <property type="molecule type" value="Genomic_DNA"/>
</dbReference>
<organism evidence="2 3">
    <name type="scientific">Bacillus yunxiaonensis</name>
    <dbReference type="NCBI Taxonomy" id="3127665"/>
    <lineage>
        <taxon>Bacteria</taxon>
        <taxon>Bacillati</taxon>
        <taxon>Bacillota</taxon>
        <taxon>Bacilli</taxon>
        <taxon>Bacillales</taxon>
        <taxon>Bacillaceae</taxon>
        <taxon>Bacillus</taxon>
    </lineage>
</organism>
<evidence type="ECO:0000313" key="3">
    <source>
        <dbReference type="Proteomes" id="UP001367922"/>
    </source>
</evidence>
<accession>A0ABU8FYU1</accession>
<dbReference type="InterPro" id="IPR029441">
    <property type="entry name" value="Cass2"/>
</dbReference>
<dbReference type="InterPro" id="IPR053182">
    <property type="entry name" value="YobU-like_regulator"/>
</dbReference>
<name>A0ABU8FYU1_9BACI</name>
<feature type="domain" description="AraC effector-binding" evidence="1">
    <location>
        <begin position="3"/>
        <end position="160"/>
    </location>
</feature>
<dbReference type="InterPro" id="IPR010499">
    <property type="entry name" value="AraC_E-bd"/>
</dbReference>
<dbReference type="PANTHER" id="PTHR36444">
    <property type="entry name" value="TRANSCRIPTIONAL REGULATOR PROTEIN YOBU-RELATED"/>
    <property type="match status" value="1"/>
</dbReference>
<sequence length="160" mass="18259">MMIQPTIVTKKAFQTIGISIITNNEIEMSSNGKIPHQWNQYFQEQITNQIPNKATQTETIALYSNYESDETGNYTYTIGVPVSTISNTPKNMTALTIPAATYAVFTTRKGPLSEIIAETWQDIWKWSKENNRAFTTDFELYDERTFNPNDAQVDIYIALV</sequence>
<dbReference type="RefSeq" id="WP_336482470.1">
    <property type="nucleotide sequence ID" value="NZ_JBAWSV010000003.1"/>
</dbReference>
<evidence type="ECO:0000259" key="1">
    <source>
        <dbReference type="SMART" id="SM00871"/>
    </source>
</evidence>
<dbReference type="PANTHER" id="PTHR36444:SF2">
    <property type="entry name" value="TRANSCRIPTIONAL REGULATOR PROTEIN YOBU-RELATED"/>
    <property type="match status" value="1"/>
</dbReference>
<dbReference type="Gene3D" id="3.20.80.10">
    <property type="entry name" value="Regulatory factor, effector binding domain"/>
    <property type="match status" value="1"/>
</dbReference>
<gene>
    <name evidence="2" type="ORF">WAX78_11905</name>
</gene>
<protein>
    <submittedName>
        <fullName evidence="2">GyrI-like domain-containing protein</fullName>
    </submittedName>
</protein>